<evidence type="ECO:0008006" key="3">
    <source>
        <dbReference type="Google" id="ProtNLM"/>
    </source>
</evidence>
<evidence type="ECO:0000313" key="1">
    <source>
        <dbReference type="EMBL" id="RWR29853.1"/>
    </source>
</evidence>
<comment type="caution">
    <text evidence="1">The sequence shown here is derived from an EMBL/GenBank/DDBJ whole genome shotgun (WGS) entry which is preliminary data.</text>
</comment>
<dbReference type="Proteomes" id="UP000284451">
    <property type="component" value="Unassembled WGS sequence"/>
</dbReference>
<name>A0A443KB36_9RHOB</name>
<gene>
    <name evidence="1" type="ORF">D2T29_13805</name>
</gene>
<sequence length="243" mass="25309">MTKHIILTDTALTASDIILATRGSLPQVIGGLAAGDYTVRDSSAPVSGTVTAPATTDDWAMTHDFTTSVSGNLAGMAADTGHLWSGTAGAKIVTGTGLWFDGAGNVFNAFSADDVVIEVETQRSTSGNINGAPWLLARADAAGTSFYQIGTNQGWTEYRIGKTVGGTYSALATVARSQPAANIPQIWRFEVQGSALRFLVDGELILSATDTSITGAGYVGLRNSNADNATNRTIRSTIRARAF</sequence>
<dbReference type="RefSeq" id="WP_128232910.1">
    <property type="nucleotide sequence ID" value="NZ_SAUY01000018.1"/>
</dbReference>
<evidence type="ECO:0000313" key="2">
    <source>
        <dbReference type="Proteomes" id="UP000284451"/>
    </source>
</evidence>
<organism evidence="1 2">
    <name type="scientific">Paenirhodobacter populi</name>
    <dbReference type="NCBI Taxonomy" id="2306993"/>
    <lineage>
        <taxon>Bacteria</taxon>
        <taxon>Pseudomonadati</taxon>
        <taxon>Pseudomonadota</taxon>
        <taxon>Alphaproteobacteria</taxon>
        <taxon>Rhodobacterales</taxon>
        <taxon>Rhodobacter group</taxon>
        <taxon>Paenirhodobacter</taxon>
    </lineage>
</organism>
<accession>A0A443KB36</accession>
<dbReference type="Gene3D" id="2.60.120.560">
    <property type="entry name" value="Exo-inulinase, domain 1"/>
    <property type="match status" value="1"/>
</dbReference>
<dbReference type="AlphaFoldDB" id="A0A443KB36"/>
<reference evidence="1 2" key="1">
    <citation type="submission" date="2019-01" db="EMBL/GenBank/DDBJ databases">
        <title>Sinorhodobacter populi sp. nov. isolated from the symptomatic bark tissue of Populus euramericana canker.</title>
        <authorList>
            <person name="Xu G."/>
        </authorList>
    </citation>
    <scope>NUCLEOTIDE SEQUENCE [LARGE SCALE GENOMIC DNA]</scope>
    <source>
        <strain evidence="1 2">07D10-4-3</strain>
    </source>
</reference>
<protein>
    <recommendedName>
        <fullName evidence="3">DUF1080 domain-containing protein</fullName>
    </recommendedName>
</protein>
<reference evidence="1 2" key="2">
    <citation type="submission" date="2019-01" db="EMBL/GenBank/DDBJ databases">
        <authorList>
            <person name="Li Y."/>
        </authorList>
    </citation>
    <scope>NUCLEOTIDE SEQUENCE [LARGE SCALE GENOMIC DNA]</scope>
    <source>
        <strain evidence="1 2">07D10-4-3</strain>
    </source>
</reference>
<proteinExistence type="predicted"/>
<dbReference type="EMBL" id="SAUY01000018">
    <property type="protein sequence ID" value="RWR29853.1"/>
    <property type="molecule type" value="Genomic_DNA"/>
</dbReference>